<accession>A0A242WF86</accession>
<sequence length="80" mass="9593">MWIDSISILKDLKDEKNISEIAFFYKYPLVDQYGNEKKDNVMKITLNRETLDKINYDNFLHDNLPKVANQYWEHPALSKK</sequence>
<dbReference type="Proteomes" id="UP000195152">
    <property type="component" value="Unassembled WGS sequence"/>
</dbReference>
<name>A0A242WF86_BACTU</name>
<evidence type="ECO:0000313" key="1">
    <source>
        <dbReference type="EMBL" id="OTW54586.1"/>
    </source>
</evidence>
<gene>
    <name evidence="1" type="ORF">BK699_03220</name>
</gene>
<proteinExistence type="predicted"/>
<comment type="caution">
    <text evidence="1">The sequence shown here is derived from an EMBL/GenBank/DDBJ whole genome shotgun (WGS) entry which is preliminary data.</text>
</comment>
<dbReference type="EMBL" id="NFCF01000036">
    <property type="protein sequence ID" value="OTW54586.1"/>
    <property type="molecule type" value="Genomic_DNA"/>
</dbReference>
<dbReference type="AlphaFoldDB" id="A0A242WF86"/>
<protein>
    <submittedName>
        <fullName evidence="1">Uncharacterized protein</fullName>
    </submittedName>
</protein>
<evidence type="ECO:0000313" key="2">
    <source>
        <dbReference type="Proteomes" id="UP000195152"/>
    </source>
</evidence>
<organism evidence="1 2">
    <name type="scientific">Bacillus thuringiensis serovar mexicanensis</name>
    <dbReference type="NCBI Taxonomy" id="180868"/>
    <lineage>
        <taxon>Bacteria</taxon>
        <taxon>Bacillati</taxon>
        <taxon>Bacillota</taxon>
        <taxon>Bacilli</taxon>
        <taxon>Bacillales</taxon>
        <taxon>Bacillaceae</taxon>
        <taxon>Bacillus</taxon>
        <taxon>Bacillus cereus group</taxon>
    </lineage>
</organism>
<reference evidence="1 2" key="1">
    <citation type="submission" date="2016-10" db="EMBL/GenBank/DDBJ databases">
        <title>Comparative genomics of Bacillus thuringiensis reveals a path to pathogens against multiple invertebrate hosts.</title>
        <authorList>
            <person name="Zheng J."/>
            <person name="Gao Q."/>
            <person name="Liu H."/>
            <person name="Peng D."/>
            <person name="Ruan L."/>
            <person name="Sun M."/>
        </authorList>
    </citation>
    <scope>NUCLEOTIDE SEQUENCE [LARGE SCALE GENOMIC DNA]</scope>
    <source>
        <strain evidence="1">BGSC 4AC1</strain>
    </source>
</reference>